<gene>
    <name evidence="1" type="ORF">UX85_C0011G0011</name>
</gene>
<accession>A0A0G1RTK8</accession>
<evidence type="ECO:0000313" key="1">
    <source>
        <dbReference type="EMBL" id="KKU60436.1"/>
    </source>
</evidence>
<dbReference type="Proteomes" id="UP000033860">
    <property type="component" value="Unassembled WGS sequence"/>
</dbReference>
<protein>
    <submittedName>
        <fullName evidence="1">Uncharacterized protein</fullName>
    </submittedName>
</protein>
<comment type="caution">
    <text evidence="1">The sequence shown here is derived from an EMBL/GenBank/DDBJ whole genome shotgun (WGS) entry which is preliminary data.</text>
</comment>
<dbReference type="AlphaFoldDB" id="A0A0G1RTK8"/>
<name>A0A0G1RTK8_9BACT</name>
<reference evidence="1 2" key="1">
    <citation type="journal article" date="2015" name="Nature">
        <title>rRNA introns, odd ribosomes, and small enigmatic genomes across a large radiation of phyla.</title>
        <authorList>
            <person name="Brown C.T."/>
            <person name="Hug L.A."/>
            <person name="Thomas B.C."/>
            <person name="Sharon I."/>
            <person name="Castelle C.J."/>
            <person name="Singh A."/>
            <person name="Wilkins M.J."/>
            <person name="Williams K.H."/>
            <person name="Banfield J.F."/>
        </authorList>
    </citation>
    <scope>NUCLEOTIDE SEQUENCE [LARGE SCALE GENOMIC DNA]</scope>
</reference>
<dbReference type="EMBL" id="LCNT01000011">
    <property type="protein sequence ID" value="KKU60436.1"/>
    <property type="molecule type" value="Genomic_DNA"/>
</dbReference>
<organism evidence="1 2">
    <name type="scientific">Candidatus Beckwithbacteria bacterium GW2011_GWB1_47_15</name>
    <dbReference type="NCBI Taxonomy" id="1618371"/>
    <lineage>
        <taxon>Bacteria</taxon>
        <taxon>Candidatus Beckwithiibacteriota</taxon>
    </lineage>
</organism>
<sequence>MWVTILVIAIILYYFYYKLEKRVNFLEKSKGPGYSVRFRIDAHNAVIKHKMLGKLTNIQSAIKGKDYSSWTETEKSKLRKIYKKSLDKSIVDITYLASENAYFINDGHKTNIVLRDEISTLIYSSFVIGDENTIESPVIEFSVYERLVKEGKNNYKWVLAPCLEYRENMLDLEKKNDQIDILFEFPLYENHDEQKMKQLGFKVTTNKDYPEGCKDIFGKEFAFTQSIYEKNGVELKYFTMYTSLN</sequence>
<evidence type="ECO:0000313" key="2">
    <source>
        <dbReference type="Proteomes" id="UP000033860"/>
    </source>
</evidence>
<proteinExistence type="predicted"/>